<evidence type="ECO:0000313" key="1">
    <source>
        <dbReference type="EMBL" id="CAI9558383.1"/>
    </source>
</evidence>
<organism evidence="1 2">
    <name type="scientific">Staurois parvus</name>
    <dbReference type="NCBI Taxonomy" id="386267"/>
    <lineage>
        <taxon>Eukaryota</taxon>
        <taxon>Metazoa</taxon>
        <taxon>Chordata</taxon>
        <taxon>Craniata</taxon>
        <taxon>Vertebrata</taxon>
        <taxon>Euteleostomi</taxon>
        <taxon>Amphibia</taxon>
        <taxon>Batrachia</taxon>
        <taxon>Anura</taxon>
        <taxon>Neobatrachia</taxon>
        <taxon>Ranoidea</taxon>
        <taxon>Ranidae</taxon>
        <taxon>Staurois</taxon>
    </lineage>
</organism>
<dbReference type="EMBL" id="CATNWA010009676">
    <property type="protein sequence ID" value="CAI9558383.1"/>
    <property type="molecule type" value="Genomic_DNA"/>
</dbReference>
<comment type="caution">
    <text evidence="1">The sequence shown here is derived from an EMBL/GenBank/DDBJ whole genome shotgun (WGS) entry which is preliminary data.</text>
</comment>
<evidence type="ECO:0000313" key="2">
    <source>
        <dbReference type="Proteomes" id="UP001162483"/>
    </source>
</evidence>
<name>A0ABN9CE78_9NEOB</name>
<keyword evidence="2" id="KW-1185">Reference proteome</keyword>
<feature type="non-terminal residue" evidence="1">
    <location>
        <position position="1"/>
    </location>
</feature>
<accession>A0ABN9CE78</accession>
<dbReference type="Proteomes" id="UP001162483">
    <property type="component" value="Unassembled WGS sequence"/>
</dbReference>
<protein>
    <submittedName>
        <fullName evidence="1">Uncharacterized protein</fullName>
    </submittedName>
</protein>
<reference evidence="1" key="1">
    <citation type="submission" date="2023-05" db="EMBL/GenBank/DDBJ databases">
        <authorList>
            <person name="Stuckert A."/>
        </authorList>
    </citation>
    <scope>NUCLEOTIDE SEQUENCE</scope>
</reference>
<gene>
    <name evidence="1" type="ORF">SPARVUS_LOCUS4879816</name>
</gene>
<proteinExistence type="predicted"/>
<sequence length="42" mass="4750">AKQCAKADRGDNCIVYKQFSPPLKMLDNHWVPESNHQPGPND</sequence>